<feature type="transmembrane region" description="Helical" evidence="1">
    <location>
        <begin position="167"/>
        <end position="188"/>
    </location>
</feature>
<dbReference type="AlphaFoldDB" id="A0A3P1SDE3"/>
<sequence length="201" mass="21060">MESTSTSTADDIAVRGSARSGLRDSVLGTRNLMTVAALAVVGSLITIPLSYITPLIATSPRGIIIMCAIMGVWMIPYLLPGVIVNKPGAFVIAGLILGVISTFTTSFGAGAIVGNLIGALFVGVPVALFLYRFWTWWVYMISAAVFGGLNGWMYWSAYGIEGTTAEMTISLLISLTSCFAGVGVCLLLKRALARAGVGINN</sequence>
<evidence type="ECO:0000313" key="3">
    <source>
        <dbReference type="Proteomes" id="UP000280444"/>
    </source>
</evidence>
<organism evidence="2 3">
    <name type="scientific">Schaalia canis</name>
    <dbReference type="NCBI Taxonomy" id="100469"/>
    <lineage>
        <taxon>Bacteria</taxon>
        <taxon>Bacillati</taxon>
        <taxon>Actinomycetota</taxon>
        <taxon>Actinomycetes</taxon>
        <taxon>Actinomycetales</taxon>
        <taxon>Actinomycetaceae</taxon>
        <taxon>Schaalia</taxon>
    </lineage>
</organism>
<dbReference type="EMBL" id="RQZF01000007">
    <property type="protein sequence ID" value="RRC95066.1"/>
    <property type="molecule type" value="Genomic_DNA"/>
</dbReference>
<dbReference type="RefSeq" id="WP_124870944.1">
    <property type="nucleotide sequence ID" value="NZ_RQZF01000007.1"/>
</dbReference>
<reference evidence="2 3" key="1">
    <citation type="submission" date="2018-11" db="EMBL/GenBank/DDBJ databases">
        <title>Genomes From Bacteria Associated with the Canine Oral Cavity: a Test Case for Automated Genome-Based Taxonomic Assignment.</title>
        <authorList>
            <person name="Coil D.A."/>
            <person name="Jospin G."/>
            <person name="Darling A.E."/>
            <person name="Wallis C."/>
            <person name="Davis I.J."/>
            <person name="Harris S."/>
            <person name="Eisen J.A."/>
            <person name="Holcombe L.J."/>
            <person name="O'Flynn C."/>
        </authorList>
    </citation>
    <scope>NUCLEOTIDE SEQUENCE [LARGE SCALE GENOMIC DNA]</scope>
    <source>
        <strain evidence="2 3">OH770</strain>
    </source>
</reference>
<feature type="transmembrane region" description="Helical" evidence="1">
    <location>
        <begin position="63"/>
        <end position="83"/>
    </location>
</feature>
<comment type="caution">
    <text evidence="2">The sequence shown here is derived from an EMBL/GenBank/DDBJ whole genome shotgun (WGS) entry which is preliminary data.</text>
</comment>
<gene>
    <name evidence="2" type="ORF">EII11_07465</name>
</gene>
<protein>
    <submittedName>
        <fullName evidence="2">ABC transporter permease</fullName>
    </submittedName>
</protein>
<accession>A0A3P1SDE3</accession>
<name>A0A3P1SDE3_9ACTO</name>
<dbReference type="Pfam" id="PF09819">
    <property type="entry name" value="ABC_cobalt"/>
    <property type="match status" value="1"/>
</dbReference>
<feature type="transmembrane region" description="Helical" evidence="1">
    <location>
        <begin position="32"/>
        <end position="51"/>
    </location>
</feature>
<dbReference type="Proteomes" id="UP000280444">
    <property type="component" value="Unassembled WGS sequence"/>
</dbReference>
<feature type="transmembrane region" description="Helical" evidence="1">
    <location>
        <begin position="134"/>
        <end position="155"/>
    </location>
</feature>
<feature type="transmembrane region" description="Helical" evidence="1">
    <location>
        <begin position="89"/>
        <end position="122"/>
    </location>
</feature>
<proteinExistence type="predicted"/>
<keyword evidence="1" id="KW-1133">Transmembrane helix</keyword>
<evidence type="ECO:0000256" key="1">
    <source>
        <dbReference type="SAM" id="Phobius"/>
    </source>
</evidence>
<keyword evidence="3" id="KW-1185">Reference proteome</keyword>
<keyword evidence="1" id="KW-0812">Transmembrane</keyword>
<keyword evidence="1" id="KW-0472">Membrane</keyword>
<evidence type="ECO:0000313" key="2">
    <source>
        <dbReference type="EMBL" id="RRC95066.1"/>
    </source>
</evidence>
<dbReference type="InterPro" id="IPR017195">
    <property type="entry name" value="ABC_thiamin-permease_prd"/>
</dbReference>
<dbReference type="OrthoDB" id="3259317at2"/>